<evidence type="ECO:0000256" key="1">
    <source>
        <dbReference type="SAM" id="Phobius"/>
    </source>
</evidence>
<evidence type="ECO:0000313" key="2">
    <source>
        <dbReference type="EMBL" id="AVF26595.1"/>
    </source>
</evidence>
<keyword evidence="1" id="KW-1133">Transmembrane helix</keyword>
<dbReference type="Proteomes" id="UP000239833">
    <property type="component" value="Chromosome"/>
</dbReference>
<evidence type="ECO:0000313" key="3">
    <source>
        <dbReference type="Proteomes" id="UP000239833"/>
    </source>
</evidence>
<feature type="transmembrane region" description="Helical" evidence="1">
    <location>
        <begin position="26"/>
        <end position="47"/>
    </location>
</feature>
<organism evidence="2 3">
    <name type="scientific">Paenibacillus larvae subsp. larvae</name>
    <dbReference type="NCBI Taxonomy" id="147375"/>
    <lineage>
        <taxon>Bacteria</taxon>
        <taxon>Bacillati</taxon>
        <taxon>Bacillota</taxon>
        <taxon>Bacilli</taxon>
        <taxon>Bacillales</taxon>
        <taxon>Paenibacillaceae</taxon>
        <taxon>Paenibacillus</taxon>
    </lineage>
</organism>
<proteinExistence type="predicted"/>
<sequence precursor="true">MLIPSKNFLFNFQQQNTTYEQWQKLIGIYLNIFTDCIYIFSNICYFFRWNILLYDFIYYLLEGGEKI</sequence>
<keyword evidence="1" id="KW-0812">Transmembrane</keyword>
<accession>A0A2L1UEF7</accession>
<name>A0A2L1UEF7_9BACL</name>
<gene>
    <name evidence="2" type="ORF">ERICIII_02443</name>
</gene>
<keyword evidence="1" id="KW-0472">Membrane</keyword>
<protein>
    <submittedName>
        <fullName evidence="2">Uncharacterized protein</fullName>
    </submittedName>
</protein>
<dbReference type="EMBL" id="CP019655">
    <property type="protein sequence ID" value="AVF26595.1"/>
    <property type="molecule type" value="Genomic_DNA"/>
</dbReference>
<reference evidence="3" key="1">
    <citation type="submission" date="2017-02" db="EMBL/GenBank/DDBJ databases">
        <title>Delineation of Paenibacillus larvae strains originating from foulbrood outbreaks.</title>
        <authorList>
            <person name="Beims H."/>
            <person name="Bunk B."/>
            <person name="Sproeer C."/>
            <person name="Mohr K.I."/>
            <person name="Pradella S."/>
            <person name="Guenther G."/>
            <person name="Rohde M."/>
            <person name="von der Ohe W."/>
            <person name="Steinert M."/>
        </authorList>
    </citation>
    <scope>NUCLEOTIDE SEQUENCE [LARGE SCALE GENOMIC DNA]</scope>
    <source>
        <strain evidence="3">Eric_III</strain>
    </source>
</reference>
<dbReference type="AlphaFoldDB" id="A0A2L1UEF7"/>